<name>A0A2R9AZP2_PANPA</name>
<comment type="similarity">
    <text evidence="1">Belongs to the UPF0728 family.</text>
</comment>
<dbReference type="InterPro" id="IPR027885">
    <property type="entry name" value="UPF0728"/>
</dbReference>
<accession>A0A2R9AZP2</accession>
<dbReference type="Bgee" id="ENSPPAG00000034575">
    <property type="expression patterns" value="Expressed in testis"/>
</dbReference>
<reference evidence="2" key="1">
    <citation type="submission" date="2025-08" db="UniProtKB">
        <authorList>
            <consortium name="Ensembl"/>
        </authorList>
    </citation>
    <scope>IDENTIFICATION</scope>
</reference>
<dbReference type="GeneTree" id="ENSGT00390000002871"/>
<evidence type="ECO:0000313" key="2">
    <source>
        <dbReference type="Ensembl" id="ENSPPAP00000022789.1"/>
    </source>
</evidence>
<keyword evidence="3" id="KW-1185">Reference proteome</keyword>
<dbReference type="Proteomes" id="UP000240080">
    <property type="component" value="Unplaced"/>
</dbReference>
<reference evidence="2" key="2">
    <citation type="submission" date="2025-09" db="UniProtKB">
        <authorList>
            <consortium name="Ensembl"/>
        </authorList>
    </citation>
    <scope>IDENTIFICATION</scope>
</reference>
<dbReference type="Ensembl" id="ENSPPAT00000045603.1">
    <property type="protein sequence ID" value="ENSPPAP00000022789.1"/>
    <property type="gene ID" value="ENSPPAG00000034575.1"/>
</dbReference>
<evidence type="ECO:0000256" key="1">
    <source>
        <dbReference type="ARBA" id="ARBA00009973"/>
    </source>
</evidence>
<evidence type="ECO:0000313" key="3">
    <source>
        <dbReference type="Proteomes" id="UP000240080"/>
    </source>
</evidence>
<dbReference type="PANTHER" id="PTHR28448">
    <property type="entry name" value="UPF0728 PROTEIN C10ORF53"/>
    <property type="match status" value="1"/>
</dbReference>
<proteinExistence type="inferred from homology"/>
<protein>
    <submittedName>
        <fullName evidence="2">Uncharacterized protein</fullName>
    </submittedName>
</protein>
<dbReference type="AlphaFoldDB" id="A0A2R9AZP2"/>
<organism evidence="2 3">
    <name type="scientific">Pan paniscus</name>
    <name type="common">Pygmy chimpanzee</name>
    <name type="synonym">Bonobo</name>
    <dbReference type="NCBI Taxonomy" id="9597"/>
    <lineage>
        <taxon>Eukaryota</taxon>
        <taxon>Metazoa</taxon>
        <taxon>Chordata</taxon>
        <taxon>Craniata</taxon>
        <taxon>Vertebrata</taxon>
        <taxon>Euteleostomi</taxon>
        <taxon>Mammalia</taxon>
        <taxon>Eutheria</taxon>
        <taxon>Euarchontoglires</taxon>
        <taxon>Primates</taxon>
        <taxon>Haplorrhini</taxon>
        <taxon>Catarrhini</taxon>
        <taxon>Hominidae</taxon>
        <taxon>Pan</taxon>
    </lineage>
</organism>
<sequence length="157" mass="17571">MPKNAVVILRYGPYSAAGLPVEHHTFRLRGLQAVLAIDGHEVILEKIEDWNVVELMVNEEVVFHCNIKDLEFGKLTPSSDKRTTSSSRLTFHQLSSPCGMKVSPLQQFPQKTQDLTCIVLAQIGSCIHFQTNLCDLGWPGLDHMLISGLEKRGTQPY</sequence>
<dbReference type="STRING" id="9597.ENSPPAP00000022789"/>
<dbReference type="Pfam" id="PF15092">
    <property type="entry name" value="UPF0728"/>
    <property type="match status" value="1"/>
</dbReference>
<dbReference type="PANTHER" id="PTHR28448:SF1">
    <property type="entry name" value="UPF0728 PROTEIN C10ORF53"/>
    <property type="match status" value="1"/>
</dbReference>